<dbReference type="EMBL" id="CALBWS010000001">
    <property type="protein sequence ID" value="CAH2713032.1"/>
    <property type="molecule type" value="Genomic_DNA"/>
</dbReference>
<dbReference type="Pfam" id="PF13354">
    <property type="entry name" value="Beta-lactamase2"/>
    <property type="match status" value="1"/>
</dbReference>
<keyword evidence="3" id="KW-1185">Reference proteome</keyword>
<dbReference type="InterPro" id="IPR012338">
    <property type="entry name" value="Beta-lactam/transpept-like"/>
</dbReference>
<dbReference type="InterPro" id="IPR000871">
    <property type="entry name" value="Beta-lactam_class-A"/>
</dbReference>
<dbReference type="RefSeq" id="WP_248733389.1">
    <property type="nucleotide sequence ID" value="NZ_CALBWS010000001.1"/>
</dbReference>
<gene>
    <name evidence="2" type="ORF">BACCIP111895_00165</name>
</gene>
<proteinExistence type="predicted"/>
<accession>A0ABN8KI04</accession>
<evidence type="ECO:0000313" key="3">
    <source>
        <dbReference type="Proteomes" id="UP000838308"/>
    </source>
</evidence>
<comment type="caution">
    <text evidence="2">The sequence shown here is derived from an EMBL/GenBank/DDBJ whole genome shotgun (WGS) entry which is preliminary data.</text>
</comment>
<dbReference type="Proteomes" id="UP000838308">
    <property type="component" value="Unassembled WGS sequence"/>
</dbReference>
<dbReference type="PANTHER" id="PTHR35333:SF3">
    <property type="entry name" value="BETA-LACTAMASE-TYPE TRANSPEPTIDASE FOLD CONTAINING PROTEIN"/>
    <property type="match status" value="1"/>
</dbReference>
<evidence type="ECO:0000313" key="2">
    <source>
        <dbReference type="EMBL" id="CAH2713032.1"/>
    </source>
</evidence>
<feature type="domain" description="Beta-lactamase class A catalytic" evidence="1">
    <location>
        <begin position="27"/>
        <end position="230"/>
    </location>
</feature>
<name>A0ABN8KI04_9BACI</name>
<sequence>MKILEAKITEEIKGLKGRIGLVIEIGEEQIQVNGLDVFQSASLIKIPILIEALRQCEDGKMSESDPVPIVKEAIVGGSGVLQALSPNALLTVKDLMTLMIIVSDNTATNLLIDLLGMNTINRFLRQFGLTRTELNRKMLDFQAIEQGRDNYTSPLDIVQCLKWMKEGTVLSKDSQLIALEIMRNQQFKDKLPAQIDHNQVFVANKTGELPKVEHDCAVIQYGAKTAFVSVLMDQLENLHAGKQTLNIIGKHIYDYLVD</sequence>
<protein>
    <recommendedName>
        <fullName evidence="1">Beta-lactamase class A catalytic domain-containing protein</fullName>
    </recommendedName>
</protein>
<dbReference type="Gene3D" id="3.40.710.10">
    <property type="entry name" value="DD-peptidase/beta-lactamase superfamily"/>
    <property type="match status" value="1"/>
</dbReference>
<reference evidence="2" key="1">
    <citation type="submission" date="2022-04" db="EMBL/GenBank/DDBJ databases">
        <authorList>
            <person name="Criscuolo A."/>
        </authorList>
    </citation>
    <scope>NUCLEOTIDE SEQUENCE</scope>
    <source>
        <strain evidence="2">CIP111895</strain>
    </source>
</reference>
<dbReference type="PANTHER" id="PTHR35333">
    <property type="entry name" value="BETA-LACTAMASE"/>
    <property type="match status" value="1"/>
</dbReference>
<evidence type="ECO:0000259" key="1">
    <source>
        <dbReference type="Pfam" id="PF13354"/>
    </source>
</evidence>
<dbReference type="SUPFAM" id="SSF56601">
    <property type="entry name" value="beta-lactamase/transpeptidase-like"/>
    <property type="match status" value="1"/>
</dbReference>
<dbReference type="InterPro" id="IPR045155">
    <property type="entry name" value="Beta-lactam_cat"/>
</dbReference>
<organism evidence="2 3">
    <name type="scientific">Neobacillus rhizosphaerae</name>
    <dbReference type="NCBI Taxonomy" id="2880965"/>
    <lineage>
        <taxon>Bacteria</taxon>
        <taxon>Bacillati</taxon>
        <taxon>Bacillota</taxon>
        <taxon>Bacilli</taxon>
        <taxon>Bacillales</taxon>
        <taxon>Bacillaceae</taxon>
        <taxon>Neobacillus</taxon>
    </lineage>
</organism>